<name>A0A061DBQ9_BABBI</name>
<dbReference type="VEuPathDB" id="PiroplasmaDB:BBBOND_0312950"/>
<proteinExistence type="predicted"/>
<evidence type="ECO:0000313" key="2">
    <source>
        <dbReference type="Proteomes" id="UP000033188"/>
    </source>
</evidence>
<dbReference type="Proteomes" id="UP000033188">
    <property type="component" value="Chromosome 3"/>
</dbReference>
<dbReference type="GeneID" id="24565933"/>
<evidence type="ECO:0000313" key="1">
    <source>
        <dbReference type="EMBL" id="CDR97392.1"/>
    </source>
</evidence>
<protein>
    <submittedName>
        <fullName evidence="1">Uncharacterized protein</fullName>
    </submittedName>
</protein>
<sequence length="81" mass="8680">MRLNAEGLGSGGTELINHLEEMTSMPTPYREANTAPAAIATRKPFVFDAEDGGPHVLDCGLPRSCAVRSTASKRYNSAMKI</sequence>
<dbReference type="KEGG" id="bbig:BBBOND_0312950"/>
<accession>A0A061DBQ9</accession>
<keyword evidence="2" id="KW-1185">Reference proteome</keyword>
<dbReference type="RefSeq" id="XP_012769578.1">
    <property type="nucleotide sequence ID" value="XM_012914124.1"/>
</dbReference>
<reference evidence="2" key="1">
    <citation type="journal article" date="2014" name="Nucleic Acids Res.">
        <title>The evolutionary dynamics of variant antigen genes in Babesia reveal a history of genomic innovation underlying host-parasite interaction.</title>
        <authorList>
            <person name="Jackson A.P."/>
            <person name="Otto T.D."/>
            <person name="Darby A."/>
            <person name="Ramaprasad A."/>
            <person name="Xia D."/>
            <person name="Echaide I.E."/>
            <person name="Farber M."/>
            <person name="Gahlot S."/>
            <person name="Gamble J."/>
            <person name="Gupta D."/>
            <person name="Gupta Y."/>
            <person name="Jackson L."/>
            <person name="Malandrin L."/>
            <person name="Malas T.B."/>
            <person name="Moussa E."/>
            <person name="Nair M."/>
            <person name="Reid A.J."/>
            <person name="Sanders M."/>
            <person name="Sharma J."/>
            <person name="Tracey A."/>
            <person name="Quail M.A."/>
            <person name="Weir W."/>
            <person name="Wastling J.M."/>
            <person name="Hall N."/>
            <person name="Willadsen P."/>
            <person name="Lingelbach K."/>
            <person name="Shiels B."/>
            <person name="Tait A."/>
            <person name="Berriman M."/>
            <person name="Allred D.R."/>
            <person name="Pain A."/>
        </authorList>
    </citation>
    <scope>NUCLEOTIDE SEQUENCE [LARGE SCALE GENOMIC DNA]</scope>
    <source>
        <strain evidence="2">Bond</strain>
    </source>
</reference>
<dbReference type="AlphaFoldDB" id="A0A061DBQ9"/>
<organism evidence="1 2">
    <name type="scientific">Babesia bigemina</name>
    <dbReference type="NCBI Taxonomy" id="5866"/>
    <lineage>
        <taxon>Eukaryota</taxon>
        <taxon>Sar</taxon>
        <taxon>Alveolata</taxon>
        <taxon>Apicomplexa</taxon>
        <taxon>Aconoidasida</taxon>
        <taxon>Piroplasmida</taxon>
        <taxon>Babesiidae</taxon>
        <taxon>Babesia</taxon>
    </lineage>
</organism>
<dbReference type="EMBL" id="LK391709">
    <property type="protein sequence ID" value="CDR97392.1"/>
    <property type="molecule type" value="Genomic_DNA"/>
</dbReference>
<gene>
    <name evidence="1" type="ORF">BBBOND_0312950</name>
</gene>